<evidence type="ECO:0000259" key="6">
    <source>
        <dbReference type="Pfam" id="PF00496"/>
    </source>
</evidence>
<sequence length="545" mass="61458">MMEKFTDVYAARSGGCRGAFRVALASIVLMGAVGTSASVQAQNNNSVLVVAGPRTPESLDQEYPPTEASHEARRNIFERLLTYEMKPGEGGVTVENFDKLKGALAESWQTSPDKTSITFHLRKGVKSAAGNTLNADDLMWTFERGWNLKANFHWYMTQVLKIQDFKTAFQKIDDQTVKVTLPKPSPLIERIWVNNDLGIIDSVEAKKHVTPDDQWASRWLSSHSASFAPYQVTKYSPGQEVVYEANPNYYRGAPKISRVIFREMPTSANRLAALQAGAVDVAEWLPPRELNILASMPTVKVWKVYGNYVQRVEMNNTTPPFNNEKVRQALNYAVPRDEILKSIFYGTARATKSPISEIYPAYTDKYYDYGYNLEKAKALLKEAGFANGFKTQLGYPTGDQTEEELAIVLKTAFSKIGVDVELQKLPASTLVERYSKGTIPMYFFRDMAIVPDAGYVANLWLNSASLINYSRYKNPEVDQLINDSLSSTDEPKRKTQMERVQQLVMQQAPWVFLINPGYQLATRSNVKGYSWNTTNGNTWYDFSKN</sequence>
<reference evidence="7" key="1">
    <citation type="submission" date="2021-04" db="EMBL/GenBank/DDBJ databases">
        <authorList>
            <person name="Vanwijnsberghe S."/>
        </authorList>
    </citation>
    <scope>NUCLEOTIDE SEQUENCE</scope>
    <source>
        <strain evidence="7">LMG 31841</strain>
    </source>
</reference>
<feature type="domain" description="Solute-binding protein family 5" evidence="6">
    <location>
        <begin position="99"/>
        <end position="463"/>
    </location>
</feature>
<dbReference type="Gene3D" id="3.40.190.10">
    <property type="entry name" value="Periplasmic binding protein-like II"/>
    <property type="match status" value="1"/>
</dbReference>
<gene>
    <name evidence="7" type="primary">ddpA_1</name>
    <name evidence="7" type="ORF">LMG31841_02406</name>
</gene>
<dbReference type="GO" id="GO:1904680">
    <property type="term" value="F:peptide transmembrane transporter activity"/>
    <property type="evidence" value="ECO:0007669"/>
    <property type="project" value="TreeGrafter"/>
</dbReference>
<dbReference type="PIRSF" id="PIRSF002741">
    <property type="entry name" value="MppA"/>
    <property type="match status" value="1"/>
</dbReference>
<dbReference type="Proteomes" id="UP000789704">
    <property type="component" value="Unassembled WGS sequence"/>
</dbReference>
<accession>A0A9N8RWH0</accession>
<evidence type="ECO:0000256" key="2">
    <source>
        <dbReference type="ARBA" id="ARBA00005695"/>
    </source>
</evidence>
<dbReference type="SUPFAM" id="SSF53850">
    <property type="entry name" value="Periplasmic binding protein-like II"/>
    <property type="match status" value="1"/>
</dbReference>
<evidence type="ECO:0000256" key="3">
    <source>
        <dbReference type="ARBA" id="ARBA00022448"/>
    </source>
</evidence>
<dbReference type="GO" id="GO:0043190">
    <property type="term" value="C:ATP-binding cassette (ABC) transporter complex"/>
    <property type="evidence" value="ECO:0007669"/>
    <property type="project" value="InterPro"/>
</dbReference>
<dbReference type="RefSeq" id="WP_228876748.1">
    <property type="nucleotide sequence ID" value="NZ_CAJQZC010000004.1"/>
</dbReference>
<dbReference type="InterPro" id="IPR030678">
    <property type="entry name" value="Peptide/Ni-bd"/>
</dbReference>
<dbReference type="EMBL" id="CAJQZC010000004">
    <property type="protein sequence ID" value="CAG4897037.1"/>
    <property type="molecule type" value="Genomic_DNA"/>
</dbReference>
<dbReference type="PANTHER" id="PTHR30290">
    <property type="entry name" value="PERIPLASMIC BINDING COMPONENT OF ABC TRANSPORTER"/>
    <property type="match status" value="1"/>
</dbReference>
<keyword evidence="3" id="KW-0813">Transport</keyword>
<dbReference type="GO" id="GO:0030288">
    <property type="term" value="C:outer membrane-bounded periplasmic space"/>
    <property type="evidence" value="ECO:0007669"/>
    <property type="project" value="UniProtKB-ARBA"/>
</dbReference>
<proteinExistence type="inferred from homology"/>
<organism evidence="7 8">
    <name type="scientific">Paraburkholderia saeva</name>
    <dbReference type="NCBI Taxonomy" id="2777537"/>
    <lineage>
        <taxon>Bacteria</taxon>
        <taxon>Pseudomonadati</taxon>
        <taxon>Pseudomonadota</taxon>
        <taxon>Betaproteobacteria</taxon>
        <taxon>Burkholderiales</taxon>
        <taxon>Burkholderiaceae</taxon>
        <taxon>Paraburkholderia</taxon>
    </lineage>
</organism>
<comment type="subcellular location">
    <subcellularLocation>
        <location evidence="1">Cell envelope</location>
    </subcellularLocation>
</comment>
<evidence type="ECO:0000256" key="4">
    <source>
        <dbReference type="ARBA" id="ARBA00022729"/>
    </source>
</evidence>
<feature type="signal peptide" evidence="5">
    <location>
        <begin position="1"/>
        <end position="41"/>
    </location>
</feature>
<evidence type="ECO:0000313" key="8">
    <source>
        <dbReference type="Proteomes" id="UP000789704"/>
    </source>
</evidence>
<dbReference type="InterPro" id="IPR000914">
    <property type="entry name" value="SBP_5_dom"/>
</dbReference>
<evidence type="ECO:0000256" key="5">
    <source>
        <dbReference type="SAM" id="SignalP"/>
    </source>
</evidence>
<protein>
    <submittedName>
        <fullName evidence="7">D,D-dipeptide-binding periplasmic protein DdpA</fullName>
    </submittedName>
</protein>
<evidence type="ECO:0000313" key="7">
    <source>
        <dbReference type="EMBL" id="CAG4897037.1"/>
    </source>
</evidence>
<dbReference type="Gene3D" id="3.90.76.10">
    <property type="entry name" value="Dipeptide-binding Protein, Domain 1"/>
    <property type="match status" value="1"/>
</dbReference>
<dbReference type="InterPro" id="IPR039424">
    <property type="entry name" value="SBP_5"/>
</dbReference>
<comment type="caution">
    <text evidence="7">The sequence shown here is derived from an EMBL/GenBank/DDBJ whole genome shotgun (WGS) entry which is preliminary data.</text>
</comment>
<dbReference type="Pfam" id="PF00496">
    <property type="entry name" value="SBP_bac_5"/>
    <property type="match status" value="1"/>
</dbReference>
<dbReference type="AlphaFoldDB" id="A0A9N8RWH0"/>
<dbReference type="GO" id="GO:0015833">
    <property type="term" value="P:peptide transport"/>
    <property type="evidence" value="ECO:0007669"/>
    <property type="project" value="TreeGrafter"/>
</dbReference>
<dbReference type="CDD" id="cd08512">
    <property type="entry name" value="PBP2_NikA_DppA_OppA_like_7"/>
    <property type="match status" value="1"/>
</dbReference>
<keyword evidence="8" id="KW-1185">Reference proteome</keyword>
<dbReference type="Gene3D" id="3.10.105.10">
    <property type="entry name" value="Dipeptide-binding Protein, Domain 3"/>
    <property type="match status" value="1"/>
</dbReference>
<name>A0A9N8RWH0_9BURK</name>
<keyword evidence="4 5" id="KW-0732">Signal</keyword>
<evidence type="ECO:0000256" key="1">
    <source>
        <dbReference type="ARBA" id="ARBA00004196"/>
    </source>
</evidence>
<dbReference type="PANTHER" id="PTHR30290:SF10">
    <property type="entry name" value="PERIPLASMIC OLIGOPEPTIDE-BINDING PROTEIN-RELATED"/>
    <property type="match status" value="1"/>
</dbReference>
<feature type="chain" id="PRO_5040142382" evidence="5">
    <location>
        <begin position="42"/>
        <end position="545"/>
    </location>
</feature>
<comment type="similarity">
    <text evidence="2">Belongs to the bacterial solute-binding protein 5 family.</text>
</comment>